<dbReference type="HOGENOM" id="CLU_3172185_0_0_6"/>
<accession>Q3ICD2</accession>
<organism evidence="1 2">
    <name type="scientific">Pseudoalteromonas translucida (strain TAC 125)</name>
    <dbReference type="NCBI Taxonomy" id="326442"/>
    <lineage>
        <taxon>Bacteria</taxon>
        <taxon>Pseudomonadati</taxon>
        <taxon>Pseudomonadota</taxon>
        <taxon>Gammaproteobacteria</taxon>
        <taxon>Alteromonadales</taxon>
        <taxon>Pseudoalteromonadaceae</taxon>
        <taxon>Pseudoalteromonas</taxon>
    </lineage>
</organism>
<gene>
    <name evidence="1" type="ordered locus">PSHAb0485</name>
</gene>
<dbReference type="STRING" id="326442.PSHAb0485"/>
<dbReference type="Proteomes" id="UP000006843">
    <property type="component" value="Chromosome II"/>
</dbReference>
<evidence type="ECO:0000313" key="2">
    <source>
        <dbReference type="Proteomes" id="UP000006843"/>
    </source>
</evidence>
<dbReference type="EMBL" id="CR954247">
    <property type="protein sequence ID" value="CAI89522.1"/>
    <property type="molecule type" value="Genomic_DNA"/>
</dbReference>
<sequence>MNVFTMCRLCQLVAPHMKNSDYGSIINISSMASVNNSPAISAMAHAL</sequence>
<dbReference type="SUPFAM" id="SSF51735">
    <property type="entry name" value="NAD(P)-binding Rossmann-fold domains"/>
    <property type="match status" value="1"/>
</dbReference>
<dbReference type="InterPro" id="IPR036291">
    <property type="entry name" value="NAD(P)-bd_dom_sf"/>
</dbReference>
<dbReference type="KEGG" id="pha:PSHAb0485"/>
<dbReference type="InterPro" id="IPR002347">
    <property type="entry name" value="SDR_fam"/>
</dbReference>
<evidence type="ECO:0000313" key="1">
    <source>
        <dbReference type="EMBL" id="CAI89522.1"/>
    </source>
</evidence>
<keyword evidence="2" id="KW-1185">Reference proteome</keyword>
<proteinExistence type="predicted"/>
<reference evidence="1 2" key="1">
    <citation type="journal article" date="2005" name="Genome Res.">
        <title>Coping with cold: the genome of the versatile marine Antarctica bacterium Pseudoalteromonas haloplanktis TAC125.</title>
        <authorList>
            <person name="Medigue C."/>
            <person name="Krin E."/>
            <person name="Pascal G."/>
            <person name="Barbe V."/>
            <person name="Bernsel A."/>
            <person name="Bertin P."/>
            <person name="Cheung F."/>
            <person name="Cruveiller S."/>
            <person name="Damico S."/>
            <person name="Duilio A."/>
            <person name="Fang G."/>
            <person name="Feller G."/>
            <person name="Mangenot S."/>
            <person name="Marino G."/>
            <person name="Nilsson J."/>
            <person name="Parilli E."/>
            <person name="Rocha E."/>
            <person name="Rouy Z."/>
            <person name="Sekowska A."/>
            <person name="Tutino M.L."/>
            <person name="Vallenet D."/>
            <person name="von Heijne G."/>
            <person name="Danchin A."/>
        </authorList>
    </citation>
    <scope>NUCLEOTIDE SEQUENCE [LARGE SCALE GENOMIC DNA]</scope>
    <source>
        <strain evidence="2">TAC 125</strain>
    </source>
</reference>
<dbReference type="Gene3D" id="3.40.50.720">
    <property type="entry name" value="NAD(P)-binding Rossmann-like Domain"/>
    <property type="match status" value="1"/>
</dbReference>
<dbReference type="Pfam" id="PF00106">
    <property type="entry name" value="adh_short"/>
    <property type="match status" value="1"/>
</dbReference>
<dbReference type="AlphaFoldDB" id="Q3ICD2"/>
<protein>
    <submittedName>
        <fullName evidence="1">Fragment of steroid dehydrogenase</fullName>
    </submittedName>
</protein>
<dbReference type="eggNOG" id="COG1028">
    <property type="taxonomic scope" value="Bacteria"/>
</dbReference>
<name>Q3ICD2_PSET1</name>